<accession>D5MKB7</accession>
<protein>
    <submittedName>
        <fullName evidence="1">Uncharacterized protein</fullName>
    </submittedName>
</protein>
<dbReference type="STRING" id="671143.DAMO_2666"/>
<dbReference type="KEGG" id="mox:DAMO_2666"/>
<gene>
    <name evidence="1" type="ORF">DAMO_2666</name>
</gene>
<reference evidence="1 2" key="1">
    <citation type="journal article" date="2010" name="Nature">
        <title>Nitrite-driven anaerobic methane oxidation by oxygenic bacteria.</title>
        <authorList>
            <person name="Ettwig K.F."/>
            <person name="Butler M.K."/>
            <person name="Le Paslier D."/>
            <person name="Pelletier E."/>
            <person name="Mangenot S."/>
            <person name="Kuypers M.M.M."/>
            <person name="Schreiber F."/>
            <person name="Dutilh B.E."/>
            <person name="Zedelius J."/>
            <person name="de Beer D."/>
            <person name="Gloerich J."/>
            <person name="Wessels H.J.C.T."/>
            <person name="van Allen T."/>
            <person name="Luesken F."/>
            <person name="Wu M."/>
            <person name="van de Pas-Schoonen K.T."/>
            <person name="Op den Camp H.J.M."/>
            <person name="Janssen-Megens E.M."/>
            <person name="Francoijs K-J."/>
            <person name="Stunnenberg H."/>
            <person name="Weissenbach J."/>
            <person name="Jetten M.S.M."/>
            <person name="Strous M."/>
        </authorList>
    </citation>
    <scope>NUCLEOTIDE SEQUENCE [LARGE SCALE GENOMIC DNA]</scope>
</reference>
<evidence type="ECO:0000313" key="1">
    <source>
        <dbReference type="EMBL" id="CBE69739.1"/>
    </source>
</evidence>
<proteinExistence type="predicted"/>
<dbReference type="HOGENOM" id="CLU_2732522_0_0_0"/>
<organism evidence="1 2">
    <name type="scientific">Methylomirabilis oxygeniifera</name>
    <dbReference type="NCBI Taxonomy" id="671143"/>
    <lineage>
        <taxon>Bacteria</taxon>
        <taxon>Candidatus Methylomirabilota</taxon>
        <taxon>Candidatus Methylomirabilia</taxon>
        <taxon>Candidatus Methylomirabilales</taxon>
        <taxon>Candidatus Methylomirabilaceae</taxon>
        <taxon>Candidatus Methylomirabilis</taxon>
    </lineage>
</organism>
<evidence type="ECO:0000313" key="2">
    <source>
        <dbReference type="Proteomes" id="UP000006898"/>
    </source>
</evidence>
<dbReference type="EMBL" id="FP565575">
    <property type="protein sequence ID" value="CBE69739.1"/>
    <property type="molecule type" value="Genomic_DNA"/>
</dbReference>
<dbReference type="AlphaFoldDB" id="D5MKB7"/>
<dbReference type="Proteomes" id="UP000006898">
    <property type="component" value="Chromosome"/>
</dbReference>
<name>D5MKB7_METO1</name>
<sequence length="71" mass="7921">MESREHCPASKKRLPVGADILGEVGSDLMGKALLVSYPFEKLSPEWRHVLKLHAVKKIKGILFNLHTVTIS</sequence>